<dbReference type="GO" id="GO:0030313">
    <property type="term" value="C:cell envelope"/>
    <property type="evidence" value="ECO:0007669"/>
    <property type="project" value="TreeGrafter"/>
</dbReference>
<keyword evidence="2" id="KW-0175">Coiled coil</keyword>
<dbReference type="PANTHER" id="PTHR30097">
    <property type="entry name" value="CATION EFFLUX SYSTEM PROTEIN CUSB"/>
    <property type="match status" value="1"/>
</dbReference>
<gene>
    <name evidence="4" type="ORF">GWK10_09100</name>
</gene>
<name>A0A6M0CPG7_9FLAO</name>
<protein>
    <submittedName>
        <fullName evidence="4">HlyD family efflux transporter periplasmic adaptor subunit</fullName>
    </submittedName>
</protein>
<evidence type="ECO:0000313" key="5">
    <source>
        <dbReference type="Proteomes" id="UP000474296"/>
    </source>
</evidence>
<dbReference type="GO" id="GO:0015679">
    <property type="term" value="P:plasma membrane copper ion transport"/>
    <property type="evidence" value="ECO:0007669"/>
    <property type="project" value="TreeGrafter"/>
</dbReference>
<dbReference type="RefSeq" id="WP_164031787.1">
    <property type="nucleotide sequence ID" value="NZ_JAABOQ010000003.1"/>
</dbReference>
<dbReference type="EMBL" id="JAABOQ010000003">
    <property type="protein sequence ID" value="NER17367.1"/>
    <property type="molecule type" value="Genomic_DNA"/>
</dbReference>
<dbReference type="GO" id="GO:0060003">
    <property type="term" value="P:copper ion export"/>
    <property type="evidence" value="ECO:0007669"/>
    <property type="project" value="TreeGrafter"/>
</dbReference>
<organism evidence="4 5">
    <name type="scientific">Spongiivirga citrea</name>
    <dbReference type="NCBI Taxonomy" id="1481457"/>
    <lineage>
        <taxon>Bacteria</taxon>
        <taxon>Pseudomonadati</taxon>
        <taxon>Bacteroidota</taxon>
        <taxon>Flavobacteriia</taxon>
        <taxon>Flavobacteriales</taxon>
        <taxon>Flavobacteriaceae</taxon>
        <taxon>Spongiivirga</taxon>
    </lineage>
</organism>
<feature type="coiled-coil region" evidence="2">
    <location>
        <begin position="129"/>
        <end position="187"/>
    </location>
</feature>
<keyword evidence="3" id="KW-0812">Transmembrane</keyword>
<dbReference type="Proteomes" id="UP000474296">
    <property type="component" value="Unassembled WGS sequence"/>
</dbReference>
<proteinExistence type="predicted"/>
<feature type="transmembrane region" description="Helical" evidence="3">
    <location>
        <begin position="31"/>
        <end position="49"/>
    </location>
</feature>
<keyword evidence="5" id="KW-1185">Reference proteome</keyword>
<dbReference type="Gene3D" id="2.40.30.170">
    <property type="match status" value="1"/>
</dbReference>
<keyword evidence="3" id="KW-0472">Membrane</keyword>
<evidence type="ECO:0000256" key="1">
    <source>
        <dbReference type="ARBA" id="ARBA00022448"/>
    </source>
</evidence>
<evidence type="ECO:0000256" key="3">
    <source>
        <dbReference type="SAM" id="Phobius"/>
    </source>
</evidence>
<sequence length="350" mass="40561">MRTFSYQKETAKIRTLKEPVVKKKRFNFDRLIYFILVLIAFGFLAKYLYTKVAIIEANGMVVMDKIDVNFTQDIRLKRLQVQEGDSVLIGQNLFSYQQHEFDNEAAVILRSQEKTDKKNSHIQNLHFKIAQKRIERNNLYNHINQLEQQLDKMIKLVLLDVYTKEKLDGLKNQILLVKNKISLLNNEISFLNSQTKLLINNGSSSSNPNKLLDDKEGASSYRSNYRSPINGIIGQIHKNKEESCYKGEQVMTIHNTEKVFIKAYFEIKDISEIKEGDIVNVTFPDNRKGKGVISKLYVSTYTAPTEFQNKYEPTQRNILAEVLPIQDNQKPSWSAYHMLNVSISLNKVLD</sequence>
<evidence type="ECO:0000313" key="4">
    <source>
        <dbReference type="EMBL" id="NER17367.1"/>
    </source>
</evidence>
<keyword evidence="1" id="KW-0813">Transport</keyword>
<reference evidence="4 5" key="1">
    <citation type="submission" date="2020-01" db="EMBL/GenBank/DDBJ databases">
        <title>Spongiivirga citrea KCTC 32990T.</title>
        <authorList>
            <person name="Wang G."/>
        </authorList>
    </citation>
    <scope>NUCLEOTIDE SEQUENCE [LARGE SCALE GENOMIC DNA]</scope>
    <source>
        <strain evidence="4 5">KCTC 32990</strain>
    </source>
</reference>
<dbReference type="PANTHER" id="PTHR30097:SF4">
    <property type="entry name" value="SLR6042 PROTEIN"/>
    <property type="match status" value="1"/>
</dbReference>
<dbReference type="AlphaFoldDB" id="A0A6M0CPG7"/>
<dbReference type="InterPro" id="IPR051909">
    <property type="entry name" value="MFP_Cation_Efflux"/>
</dbReference>
<keyword evidence="3" id="KW-1133">Transmembrane helix</keyword>
<comment type="caution">
    <text evidence="4">The sequence shown here is derived from an EMBL/GenBank/DDBJ whole genome shotgun (WGS) entry which is preliminary data.</text>
</comment>
<accession>A0A6M0CPG7</accession>
<evidence type="ECO:0000256" key="2">
    <source>
        <dbReference type="SAM" id="Coils"/>
    </source>
</evidence>